<name>A0A561SIC8_9PSEU</name>
<evidence type="ECO:0000256" key="1">
    <source>
        <dbReference type="ARBA" id="ARBA00004141"/>
    </source>
</evidence>
<evidence type="ECO:0000256" key="5">
    <source>
        <dbReference type="ARBA" id="ARBA00023136"/>
    </source>
</evidence>
<dbReference type="PANTHER" id="PTHR32322">
    <property type="entry name" value="INNER MEMBRANE TRANSPORTER"/>
    <property type="match status" value="1"/>
</dbReference>
<proteinExistence type="inferred from homology"/>
<keyword evidence="5 6" id="KW-0472">Membrane</keyword>
<dbReference type="Proteomes" id="UP000321261">
    <property type="component" value="Unassembled WGS sequence"/>
</dbReference>
<evidence type="ECO:0000256" key="3">
    <source>
        <dbReference type="ARBA" id="ARBA00022692"/>
    </source>
</evidence>
<dbReference type="SUPFAM" id="SSF103481">
    <property type="entry name" value="Multidrug resistance efflux transporter EmrE"/>
    <property type="match status" value="2"/>
</dbReference>
<dbReference type="PANTHER" id="PTHR32322:SF2">
    <property type="entry name" value="EAMA DOMAIN-CONTAINING PROTEIN"/>
    <property type="match status" value="1"/>
</dbReference>
<feature type="transmembrane region" description="Helical" evidence="6">
    <location>
        <begin position="151"/>
        <end position="168"/>
    </location>
</feature>
<keyword evidence="9" id="KW-1185">Reference proteome</keyword>
<reference evidence="8 9" key="1">
    <citation type="submission" date="2019-06" db="EMBL/GenBank/DDBJ databases">
        <title>Sequencing the genomes of 1000 actinobacteria strains.</title>
        <authorList>
            <person name="Klenk H.-P."/>
        </authorList>
    </citation>
    <scope>NUCLEOTIDE SEQUENCE [LARGE SCALE GENOMIC DNA]</scope>
    <source>
        <strain evidence="8 9">DSM 45671</strain>
    </source>
</reference>
<dbReference type="Pfam" id="PF00892">
    <property type="entry name" value="EamA"/>
    <property type="match status" value="1"/>
</dbReference>
<feature type="domain" description="EamA" evidence="7">
    <location>
        <begin position="4"/>
        <end position="136"/>
    </location>
</feature>
<feature type="transmembrane region" description="Helical" evidence="6">
    <location>
        <begin position="174"/>
        <end position="193"/>
    </location>
</feature>
<gene>
    <name evidence="8" type="ORF">FHX44_11443</name>
</gene>
<comment type="subcellular location">
    <subcellularLocation>
        <location evidence="1">Membrane</location>
        <topology evidence="1">Multi-pass membrane protein</topology>
    </subcellularLocation>
</comment>
<keyword evidence="3 6" id="KW-0812">Transmembrane</keyword>
<dbReference type="InterPro" id="IPR000620">
    <property type="entry name" value="EamA_dom"/>
</dbReference>
<evidence type="ECO:0000313" key="9">
    <source>
        <dbReference type="Proteomes" id="UP000321261"/>
    </source>
</evidence>
<dbReference type="AlphaFoldDB" id="A0A561SIC8"/>
<dbReference type="InterPro" id="IPR050638">
    <property type="entry name" value="AA-Vitamin_Transporters"/>
</dbReference>
<evidence type="ECO:0000313" key="8">
    <source>
        <dbReference type="EMBL" id="TWF74562.1"/>
    </source>
</evidence>
<evidence type="ECO:0000259" key="7">
    <source>
        <dbReference type="Pfam" id="PF00892"/>
    </source>
</evidence>
<sequence>MPPMGEALALGAALCFGITDFVSALLARRVHSAAVALVAQLGGTALILIAALLVPATSVTAGALGWGALSGIGTGIGVAFLFRGMGVGQLSVVVPLSDVAGVVVPVLVGVLLLGERPSALCWLGIAAAAPALWLITGAGRERASAAGSADGLFSGLGFALQFVALVPVDPAAGLWPLVASRIASVAVTVPVVLAARAPVRMPRRLAMGCVCSGAVGTLAIACYTFATREQLLSVAVVLSALYPVVPVLLGLTVLRERLTGTQTAGLGLAGAAVGMIALAG</sequence>
<dbReference type="EMBL" id="VIWU01000001">
    <property type="protein sequence ID" value="TWF74562.1"/>
    <property type="molecule type" value="Genomic_DNA"/>
</dbReference>
<organism evidence="8 9">
    <name type="scientific">Pseudonocardia hierapolitana</name>
    <dbReference type="NCBI Taxonomy" id="1128676"/>
    <lineage>
        <taxon>Bacteria</taxon>
        <taxon>Bacillati</taxon>
        <taxon>Actinomycetota</taxon>
        <taxon>Actinomycetes</taxon>
        <taxon>Pseudonocardiales</taxon>
        <taxon>Pseudonocardiaceae</taxon>
        <taxon>Pseudonocardia</taxon>
    </lineage>
</organism>
<evidence type="ECO:0000256" key="2">
    <source>
        <dbReference type="ARBA" id="ARBA00007362"/>
    </source>
</evidence>
<comment type="caution">
    <text evidence="8">The sequence shown here is derived from an EMBL/GenBank/DDBJ whole genome shotgun (WGS) entry which is preliminary data.</text>
</comment>
<feature type="transmembrane region" description="Helical" evidence="6">
    <location>
        <begin position="232"/>
        <end position="254"/>
    </location>
</feature>
<feature type="transmembrane region" description="Helical" evidence="6">
    <location>
        <begin position="119"/>
        <end position="139"/>
    </location>
</feature>
<feature type="transmembrane region" description="Helical" evidence="6">
    <location>
        <begin position="6"/>
        <end position="27"/>
    </location>
</feature>
<evidence type="ECO:0000256" key="6">
    <source>
        <dbReference type="SAM" id="Phobius"/>
    </source>
</evidence>
<comment type="similarity">
    <text evidence="2">Belongs to the EamA transporter family.</text>
</comment>
<evidence type="ECO:0000256" key="4">
    <source>
        <dbReference type="ARBA" id="ARBA00022989"/>
    </source>
</evidence>
<accession>A0A561SIC8</accession>
<dbReference type="InterPro" id="IPR037185">
    <property type="entry name" value="EmrE-like"/>
</dbReference>
<keyword evidence="4 6" id="KW-1133">Transmembrane helix</keyword>
<feature type="transmembrane region" description="Helical" evidence="6">
    <location>
        <begin position="205"/>
        <end position="226"/>
    </location>
</feature>
<feature type="transmembrane region" description="Helical" evidence="6">
    <location>
        <begin position="34"/>
        <end position="57"/>
    </location>
</feature>
<feature type="transmembrane region" description="Helical" evidence="6">
    <location>
        <begin position="63"/>
        <end position="82"/>
    </location>
</feature>
<protein>
    <submittedName>
        <fullName evidence="8">Putative membrane protein</fullName>
    </submittedName>
</protein>
<dbReference type="Gene3D" id="1.10.3730.20">
    <property type="match status" value="1"/>
</dbReference>
<dbReference type="GO" id="GO:0016020">
    <property type="term" value="C:membrane"/>
    <property type="evidence" value="ECO:0007669"/>
    <property type="project" value="UniProtKB-SubCell"/>
</dbReference>
<feature type="transmembrane region" description="Helical" evidence="6">
    <location>
        <begin position="94"/>
        <end position="113"/>
    </location>
</feature>